<feature type="transmembrane region" description="Helical" evidence="1">
    <location>
        <begin position="20"/>
        <end position="37"/>
    </location>
</feature>
<feature type="transmembrane region" description="Helical" evidence="1">
    <location>
        <begin position="109"/>
        <end position="130"/>
    </location>
</feature>
<dbReference type="Gene3D" id="3.40.50.1820">
    <property type="entry name" value="alpha/beta hydrolase"/>
    <property type="match status" value="1"/>
</dbReference>
<dbReference type="EMBL" id="JBITYG010000009">
    <property type="protein sequence ID" value="MFI9104433.1"/>
    <property type="molecule type" value="Genomic_DNA"/>
</dbReference>
<evidence type="ECO:0000256" key="1">
    <source>
        <dbReference type="SAM" id="Phobius"/>
    </source>
</evidence>
<evidence type="ECO:0000313" key="3">
    <source>
        <dbReference type="Proteomes" id="UP001614394"/>
    </source>
</evidence>
<dbReference type="PANTHER" id="PTHR48098:SF1">
    <property type="entry name" value="DIACYLGLYCEROL ACYLTRANSFERASE_MYCOLYLTRANSFERASE AG85A"/>
    <property type="match status" value="1"/>
</dbReference>
<gene>
    <name evidence="2" type="ORF">ACIGXA_28355</name>
</gene>
<dbReference type="GO" id="GO:0016787">
    <property type="term" value="F:hydrolase activity"/>
    <property type="evidence" value="ECO:0007669"/>
    <property type="project" value="UniProtKB-KW"/>
</dbReference>
<reference evidence="2 3" key="1">
    <citation type="submission" date="2024-10" db="EMBL/GenBank/DDBJ databases">
        <title>The Natural Products Discovery Center: Release of the First 8490 Sequenced Strains for Exploring Actinobacteria Biosynthetic Diversity.</title>
        <authorList>
            <person name="Kalkreuter E."/>
            <person name="Kautsar S.A."/>
            <person name="Yang D."/>
            <person name="Bader C.D."/>
            <person name="Teijaro C.N."/>
            <person name="Fluegel L."/>
            <person name="Davis C.M."/>
            <person name="Simpson J.R."/>
            <person name="Lauterbach L."/>
            <person name="Steele A.D."/>
            <person name="Gui C."/>
            <person name="Meng S."/>
            <person name="Li G."/>
            <person name="Viehrig K."/>
            <person name="Ye F."/>
            <person name="Su P."/>
            <person name="Kiefer A.F."/>
            <person name="Nichols A."/>
            <person name="Cepeda A.J."/>
            <person name="Yan W."/>
            <person name="Fan B."/>
            <person name="Jiang Y."/>
            <person name="Adhikari A."/>
            <person name="Zheng C.-J."/>
            <person name="Schuster L."/>
            <person name="Cowan T.M."/>
            <person name="Smanski M.J."/>
            <person name="Chevrette M.G."/>
            <person name="De Carvalho L.P.S."/>
            <person name="Shen B."/>
        </authorList>
    </citation>
    <scope>NUCLEOTIDE SEQUENCE [LARGE SCALE GENOMIC DNA]</scope>
    <source>
        <strain evidence="2 3">NPDC053399</strain>
    </source>
</reference>
<dbReference type="Proteomes" id="UP001614394">
    <property type="component" value="Unassembled WGS sequence"/>
</dbReference>
<accession>A0ABW8CEE1</accession>
<feature type="transmembrane region" description="Helical" evidence="1">
    <location>
        <begin position="77"/>
        <end position="97"/>
    </location>
</feature>
<keyword evidence="1" id="KW-0812">Transmembrane</keyword>
<keyword evidence="3" id="KW-1185">Reference proteome</keyword>
<dbReference type="InterPro" id="IPR050583">
    <property type="entry name" value="Mycobacterial_A85_antigen"/>
</dbReference>
<keyword evidence="1" id="KW-0472">Membrane</keyword>
<proteinExistence type="predicted"/>
<name>A0ABW8CEE1_9ACTN</name>
<keyword evidence="1" id="KW-1133">Transmembrane helix</keyword>
<dbReference type="PANTHER" id="PTHR48098">
    <property type="entry name" value="ENTEROCHELIN ESTERASE-RELATED"/>
    <property type="match status" value="1"/>
</dbReference>
<dbReference type="InterPro" id="IPR029058">
    <property type="entry name" value="AB_hydrolase_fold"/>
</dbReference>
<protein>
    <submittedName>
        <fullName evidence="2">Alpha/beta hydrolase</fullName>
    </submittedName>
</protein>
<dbReference type="SUPFAM" id="SSF53474">
    <property type="entry name" value="alpha/beta-Hydrolases"/>
    <property type="match status" value="1"/>
</dbReference>
<dbReference type="Pfam" id="PF00756">
    <property type="entry name" value="Esterase"/>
    <property type="match status" value="1"/>
</dbReference>
<organism evidence="2 3">
    <name type="scientific">Streptomyces fildesensis</name>
    <dbReference type="NCBI Taxonomy" id="375757"/>
    <lineage>
        <taxon>Bacteria</taxon>
        <taxon>Bacillati</taxon>
        <taxon>Actinomycetota</taxon>
        <taxon>Actinomycetes</taxon>
        <taxon>Kitasatosporales</taxon>
        <taxon>Streptomycetaceae</taxon>
        <taxon>Streptomyces</taxon>
    </lineage>
</organism>
<dbReference type="InterPro" id="IPR000801">
    <property type="entry name" value="Esterase-like"/>
</dbReference>
<dbReference type="RefSeq" id="WP_399654688.1">
    <property type="nucleotide sequence ID" value="NZ_JBITYG010000009.1"/>
</dbReference>
<sequence>MRQPLAVSGPMDWPLTNGAVPWIVLVIGLLSLGWLLVVRRRSWWTVTVPLIALGTAVAVFVVQYLEDNSWRLIADELPISVLVWIGVGVFGVALAVARCFYTPRWRTRLAALLAGLLVLLAACSQVNVFYDQYPRLRTLVTALTRESTDLRTAGGGMRNATVRTPEGGTLESVWKPPADMPAKGSLSKVKIPGTVSGFDARDAWVYLPPAYRTDPRALLPVIVLMPGQPGSPQDWLDSGQLAETMDAYAAEHHGLAPVAVSVDTLHSPLNNTICVDSKRGKVHTYLTQDVPAWIRANLQVAAAPGSWAAGGYSLGGTCSLQLAVTAPELFGSFVDISGQREPTLGGHQRTVDELFGGSSAAYDAISPLKIMQKKPFAGTNGLFIVGSSDGTFAPQQRDAYAAARKAGMNATYKELPGGHSWAVWRPALGVGLAWLGGVTHLTSPSSG</sequence>
<keyword evidence="2" id="KW-0378">Hydrolase</keyword>
<feature type="transmembrane region" description="Helical" evidence="1">
    <location>
        <begin position="44"/>
        <end position="65"/>
    </location>
</feature>
<evidence type="ECO:0000313" key="2">
    <source>
        <dbReference type="EMBL" id="MFI9104433.1"/>
    </source>
</evidence>
<comment type="caution">
    <text evidence="2">The sequence shown here is derived from an EMBL/GenBank/DDBJ whole genome shotgun (WGS) entry which is preliminary data.</text>
</comment>